<dbReference type="GO" id="GO:0005524">
    <property type="term" value="F:ATP binding"/>
    <property type="evidence" value="ECO:0007669"/>
    <property type="project" value="UniProtKB-KW"/>
</dbReference>
<dbReference type="PANTHER" id="PTHR43335:SF4">
    <property type="entry name" value="ABC TRANSPORTER, ATP-BINDING PROTEIN"/>
    <property type="match status" value="1"/>
</dbReference>
<dbReference type="PANTHER" id="PTHR43335">
    <property type="entry name" value="ABC TRANSPORTER, ATP-BINDING PROTEIN"/>
    <property type="match status" value="1"/>
</dbReference>
<evidence type="ECO:0000256" key="3">
    <source>
        <dbReference type="ARBA" id="ARBA00022741"/>
    </source>
</evidence>
<proteinExistence type="inferred from homology"/>
<evidence type="ECO:0000256" key="4">
    <source>
        <dbReference type="ARBA" id="ARBA00022840"/>
    </source>
</evidence>
<protein>
    <submittedName>
        <fullName evidence="6">ABC transporter, ATP-binding protein</fullName>
    </submittedName>
</protein>
<evidence type="ECO:0000313" key="7">
    <source>
        <dbReference type="Proteomes" id="UP000013167"/>
    </source>
</evidence>
<gene>
    <name evidence="6" type="ORF">BN10_1240001</name>
</gene>
<dbReference type="eggNOG" id="COG4152">
    <property type="taxonomic scope" value="Bacteria"/>
</dbReference>
<dbReference type="Pfam" id="PF13732">
    <property type="entry name" value="DrrA1-3_C"/>
    <property type="match status" value="1"/>
</dbReference>
<keyword evidence="3" id="KW-0547">Nucleotide-binding</keyword>
<organism evidence="6 7">
    <name type="scientific">Phycicoccus elongatus Lp2</name>
    <dbReference type="NCBI Taxonomy" id="1193181"/>
    <lineage>
        <taxon>Bacteria</taxon>
        <taxon>Bacillati</taxon>
        <taxon>Actinomycetota</taxon>
        <taxon>Actinomycetes</taxon>
        <taxon>Micrococcales</taxon>
        <taxon>Intrasporangiaceae</taxon>
        <taxon>Phycicoccus</taxon>
    </lineage>
</organism>
<dbReference type="SUPFAM" id="SSF52540">
    <property type="entry name" value="P-loop containing nucleoside triphosphate hydrolases"/>
    <property type="match status" value="1"/>
</dbReference>
<dbReference type="InterPro" id="IPR003593">
    <property type="entry name" value="AAA+_ATPase"/>
</dbReference>
<dbReference type="PROSITE" id="PS00211">
    <property type="entry name" value="ABC_TRANSPORTER_1"/>
    <property type="match status" value="1"/>
</dbReference>
<comment type="caution">
    <text evidence="6">The sequence shown here is derived from an EMBL/GenBank/DDBJ whole genome shotgun (WGS) entry which is preliminary data.</text>
</comment>
<keyword evidence="4 6" id="KW-0067">ATP-binding</keyword>
<dbReference type="InterPro" id="IPR003439">
    <property type="entry name" value="ABC_transporter-like_ATP-bd"/>
</dbReference>
<dbReference type="HOGENOM" id="CLU_000604_1_2_11"/>
<dbReference type="PROSITE" id="PS50893">
    <property type="entry name" value="ABC_TRANSPORTER_2"/>
    <property type="match status" value="1"/>
</dbReference>
<dbReference type="Pfam" id="PF00005">
    <property type="entry name" value="ABC_tran"/>
    <property type="match status" value="1"/>
</dbReference>
<sequence>MPHGPPNVVVMIEIQGLTRRFGDLTAVDDVSFAVHDGHMTGFVGGNGAGKTTTMRMTMGLLGVDAGRVLWNGAPITAANRQRTGYMPEERGLYPKQKIVDQLVYLGELSGMSASDAKAAIMDHLERFGLADRANDRVEKLSLGNQQRVQIIAALMTRPEALILDEPFSGLDPTAVDSMADLLREHTSRGIPVLFSSHQLDLVERLCDHLVVLAKGRVVADGTVAQLRNRGPQRYRLVLGSDAGWVRDVPGVHTVDVDGATAVLELTGETPGADQILLRDALSRGEVKEFARIIAPLSEIYREVTA</sequence>
<dbReference type="EMBL" id="CAIZ01000029">
    <property type="protein sequence ID" value="CCH68907.1"/>
    <property type="molecule type" value="Genomic_DNA"/>
</dbReference>
<dbReference type="GO" id="GO:0016887">
    <property type="term" value="F:ATP hydrolysis activity"/>
    <property type="evidence" value="ECO:0007669"/>
    <property type="project" value="InterPro"/>
</dbReference>
<name>N0DXZ3_9MICO</name>
<evidence type="ECO:0000259" key="5">
    <source>
        <dbReference type="PROSITE" id="PS50893"/>
    </source>
</evidence>
<dbReference type="Gene3D" id="3.40.50.300">
    <property type="entry name" value="P-loop containing nucleotide triphosphate hydrolases"/>
    <property type="match status" value="1"/>
</dbReference>
<keyword evidence="2" id="KW-0813">Transport</keyword>
<accession>N0DXZ3</accession>
<evidence type="ECO:0000313" key="6">
    <source>
        <dbReference type="EMBL" id="CCH68907.1"/>
    </source>
</evidence>
<evidence type="ECO:0000256" key="2">
    <source>
        <dbReference type="ARBA" id="ARBA00022448"/>
    </source>
</evidence>
<dbReference type="Proteomes" id="UP000013167">
    <property type="component" value="Unassembled WGS sequence"/>
</dbReference>
<feature type="domain" description="ABC transporter" evidence="5">
    <location>
        <begin position="12"/>
        <end position="239"/>
    </location>
</feature>
<reference evidence="6 7" key="1">
    <citation type="journal article" date="2013" name="ISME J.">
        <title>A metabolic model for members of the genus Tetrasphaera involved in enhanced biological phosphorus removal.</title>
        <authorList>
            <person name="Kristiansen R."/>
            <person name="Nguyen H.T.T."/>
            <person name="Saunders A.M."/>
            <person name="Nielsen J.L."/>
            <person name="Wimmer R."/>
            <person name="Le V.Q."/>
            <person name="McIlroy S.J."/>
            <person name="Petrovski S."/>
            <person name="Seviour R.J."/>
            <person name="Calteau A."/>
            <person name="Nielsen K.L."/>
            <person name="Nielsen P.H."/>
        </authorList>
    </citation>
    <scope>NUCLEOTIDE SEQUENCE [LARGE SCALE GENOMIC DNA]</scope>
    <source>
        <strain evidence="6 7">Lp2</strain>
    </source>
</reference>
<dbReference type="AlphaFoldDB" id="N0DXZ3"/>
<dbReference type="InterPro" id="IPR025302">
    <property type="entry name" value="DrrA1/2-like_C"/>
</dbReference>
<dbReference type="InterPro" id="IPR027417">
    <property type="entry name" value="P-loop_NTPase"/>
</dbReference>
<dbReference type="InterPro" id="IPR017871">
    <property type="entry name" value="ABC_transporter-like_CS"/>
</dbReference>
<keyword evidence="7" id="KW-1185">Reference proteome</keyword>
<comment type="similarity">
    <text evidence="1">Belongs to the ABC transporter superfamily.</text>
</comment>
<dbReference type="SMART" id="SM00382">
    <property type="entry name" value="AAA"/>
    <property type="match status" value="1"/>
</dbReference>
<dbReference type="STRING" id="1193181.BN10_1240001"/>
<evidence type="ECO:0000256" key="1">
    <source>
        <dbReference type="ARBA" id="ARBA00005417"/>
    </source>
</evidence>